<sequence>MSADDTQLVAIDGRDALFYLIVRPGADTANVVLEHGGKGMSKQQAAYILRTTADKLDPAA</sequence>
<gene>
    <name evidence="1" type="ORF">GCM10009759_55450</name>
</gene>
<dbReference type="EMBL" id="BAAANS010000043">
    <property type="protein sequence ID" value="GAA2112576.1"/>
    <property type="molecule type" value="Genomic_DNA"/>
</dbReference>
<dbReference type="RefSeq" id="WP_344555770.1">
    <property type="nucleotide sequence ID" value="NZ_BAAANS010000043.1"/>
</dbReference>
<comment type="caution">
    <text evidence="1">The sequence shown here is derived from an EMBL/GenBank/DDBJ whole genome shotgun (WGS) entry which is preliminary data.</text>
</comment>
<keyword evidence="2" id="KW-1185">Reference proteome</keyword>
<name>A0ABN2XJ14_9ACTN</name>
<reference evidence="1 2" key="1">
    <citation type="journal article" date="2019" name="Int. J. Syst. Evol. Microbiol.">
        <title>The Global Catalogue of Microorganisms (GCM) 10K type strain sequencing project: providing services to taxonomists for standard genome sequencing and annotation.</title>
        <authorList>
            <consortium name="The Broad Institute Genomics Platform"/>
            <consortium name="The Broad Institute Genome Sequencing Center for Infectious Disease"/>
            <person name="Wu L."/>
            <person name="Ma J."/>
        </authorList>
    </citation>
    <scope>NUCLEOTIDE SEQUENCE [LARGE SCALE GENOMIC DNA]</scope>
    <source>
        <strain evidence="1 2">JCM 14559</strain>
    </source>
</reference>
<organism evidence="1 2">
    <name type="scientific">Kitasatospora saccharophila</name>
    <dbReference type="NCBI Taxonomy" id="407973"/>
    <lineage>
        <taxon>Bacteria</taxon>
        <taxon>Bacillati</taxon>
        <taxon>Actinomycetota</taxon>
        <taxon>Actinomycetes</taxon>
        <taxon>Kitasatosporales</taxon>
        <taxon>Streptomycetaceae</taxon>
        <taxon>Kitasatospora</taxon>
    </lineage>
</organism>
<proteinExistence type="predicted"/>
<evidence type="ECO:0000313" key="2">
    <source>
        <dbReference type="Proteomes" id="UP001500897"/>
    </source>
</evidence>
<protein>
    <submittedName>
        <fullName evidence="1">Uncharacterized protein</fullName>
    </submittedName>
</protein>
<evidence type="ECO:0000313" key="1">
    <source>
        <dbReference type="EMBL" id="GAA2112576.1"/>
    </source>
</evidence>
<accession>A0ABN2XJ14</accession>
<dbReference type="Proteomes" id="UP001500897">
    <property type="component" value="Unassembled WGS sequence"/>
</dbReference>